<dbReference type="Gene3D" id="3.40.50.720">
    <property type="entry name" value="NAD(P)-binding Rossmann-like Domain"/>
    <property type="match status" value="1"/>
</dbReference>
<dbReference type="InterPro" id="IPR020904">
    <property type="entry name" value="Sc_DH/Rdtase_CS"/>
</dbReference>
<sequence length="278" mass="29986">MQKTILITGCSSGFGRSTAQLFARHGWNVVATMRDISAGADLARLPNVLVTPLDVQDPASAQAAIAAATDRFGTLDAVVNNAGFGLFGVFESTPPQKVREQFDVNVFGPMNVIRAALPQLRSQRAGVIVNVSSGAGVFTLPMVSLYCASKFALEGYSESLSYELAALGITVKIVEPGGVLDTGFSNRSGQEAGAQAEIADYRDFTRHTAAVFEQLRGQRLATSEDVARVIYQAVTDGSDQLRYLATEDIRSLVEARRNTSESDYITLMRQRYGFTGQR</sequence>
<accession>A0A4Y9RWI4</accession>
<dbReference type="InterPro" id="IPR051911">
    <property type="entry name" value="SDR_oxidoreductase"/>
</dbReference>
<dbReference type="OrthoDB" id="9789083at2"/>
<dbReference type="GO" id="GO:0016491">
    <property type="term" value="F:oxidoreductase activity"/>
    <property type="evidence" value="ECO:0007669"/>
    <property type="project" value="UniProtKB-KW"/>
</dbReference>
<evidence type="ECO:0000256" key="1">
    <source>
        <dbReference type="ARBA" id="ARBA00006484"/>
    </source>
</evidence>
<dbReference type="InterPro" id="IPR002347">
    <property type="entry name" value="SDR_fam"/>
</dbReference>
<proteinExistence type="inferred from homology"/>
<dbReference type="InterPro" id="IPR036291">
    <property type="entry name" value="NAD(P)-bd_dom_sf"/>
</dbReference>
<dbReference type="RefSeq" id="WP_135204973.1">
    <property type="nucleotide sequence ID" value="NZ_SPVG01000273.1"/>
</dbReference>
<dbReference type="SUPFAM" id="SSF51735">
    <property type="entry name" value="NAD(P)-binding Rossmann-fold domains"/>
    <property type="match status" value="1"/>
</dbReference>
<dbReference type="PANTHER" id="PTHR43976:SF16">
    <property type="entry name" value="SHORT-CHAIN DEHYDROGENASE_REDUCTASE FAMILY PROTEIN"/>
    <property type="match status" value="1"/>
</dbReference>
<dbReference type="PRINTS" id="PR00081">
    <property type="entry name" value="GDHRDH"/>
</dbReference>
<evidence type="ECO:0000313" key="4">
    <source>
        <dbReference type="EMBL" id="TFW13647.1"/>
    </source>
</evidence>
<organism evidence="4 5">
    <name type="scientific">Duganella callida</name>
    <dbReference type="NCBI Taxonomy" id="2561932"/>
    <lineage>
        <taxon>Bacteria</taxon>
        <taxon>Pseudomonadati</taxon>
        <taxon>Pseudomonadota</taxon>
        <taxon>Betaproteobacteria</taxon>
        <taxon>Burkholderiales</taxon>
        <taxon>Oxalobacteraceae</taxon>
        <taxon>Telluria group</taxon>
        <taxon>Duganella</taxon>
    </lineage>
</organism>
<evidence type="ECO:0000256" key="3">
    <source>
        <dbReference type="RuleBase" id="RU000363"/>
    </source>
</evidence>
<dbReference type="Pfam" id="PF00106">
    <property type="entry name" value="adh_short"/>
    <property type="match status" value="1"/>
</dbReference>
<dbReference type="AlphaFoldDB" id="A0A4Y9RWI4"/>
<keyword evidence="5" id="KW-1185">Reference proteome</keyword>
<gene>
    <name evidence="4" type="ORF">E4L98_28795</name>
</gene>
<dbReference type="EMBL" id="SPVG01000273">
    <property type="protein sequence ID" value="TFW13647.1"/>
    <property type="molecule type" value="Genomic_DNA"/>
</dbReference>
<dbReference type="PRINTS" id="PR00080">
    <property type="entry name" value="SDRFAMILY"/>
</dbReference>
<evidence type="ECO:0000256" key="2">
    <source>
        <dbReference type="ARBA" id="ARBA00023002"/>
    </source>
</evidence>
<reference evidence="4 5" key="1">
    <citation type="submission" date="2019-03" db="EMBL/GenBank/DDBJ databases">
        <title>Draft Genome Sequence of Duganella callidus sp. nov., a Novel Duganella Species Isolated from Cultivated Soil.</title>
        <authorList>
            <person name="Raths R."/>
            <person name="Peta V."/>
            <person name="Bucking H."/>
        </authorList>
    </citation>
    <scope>NUCLEOTIDE SEQUENCE [LARGE SCALE GENOMIC DNA]</scope>
    <source>
        <strain evidence="4 5">DN04</strain>
    </source>
</reference>
<comment type="similarity">
    <text evidence="1 3">Belongs to the short-chain dehydrogenases/reductases (SDR) family.</text>
</comment>
<keyword evidence="2" id="KW-0560">Oxidoreductase</keyword>
<dbReference type="Proteomes" id="UP000297729">
    <property type="component" value="Unassembled WGS sequence"/>
</dbReference>
<dbReference type="PROSITE" id="PS00061">
    <property type="entry name" value="ADH_SHORT"/>
    <property type="match status" value="1"/>
</dbReference>
<protein>
    <submittedName>
        <fullName evidence="4">SDR family oxidoreductase</fullName>
    </submittedName>
</protein>
<name>A0A4Y9RWI4_9BURK</name>
<dbReference type="PANTHER" id="PTHR43976">
    <property type="entry name" value="SHORT CHAIN DEHYDROGENASE"/>
    <property type="match status" value="1"/>
</dbReference>
<dbReference type="CDD" id="cd05374">
    <property type="entry name" value="17beta-HSD-like_SDR_c"/>
    <property type="match status" value="1"/>
</dbReference>
<evidence type="ECO:0000313" key="5">
    <source>
        <dbReference type="Proteomes" id="UP000297729"/>
    </source>
</evidence>
<comment type="caution">
    <text evidence="4">The sequence shown here is derived from an EMBL/GenBank/DDBJ whole genome shotgun (WGS) entry which is preliminary data.</text>
</comment>